<feature type="transmembrane region" description="Helical" evidence="8">
    <location>
        <begin position="466"/>
        <end position="487"/>
    </location>
</feature>
<evidence type="ECO:0000256" key="9">
    <source>
        <dbReference type="SAM" id="SignalP"/>
    </source>
</evidence>
<dbReference type="Pfam" id="PF12349">
    <property type="entry name" value="Sterol-sensing"/>
    <property type="match status" value="1"/>
</dbReference>
<dbReference type="GO" id="GO:0005119">
    <property type="term" value="F:smoothened binding"/>
    <property type="evidence" value="ECO:0007669"/>
    <property type="project" value="TreeGrafter"/>
</dbReference>
<evidence type="ECO:0000256" key="3">
    <source>
        <dbReference type="ARBA" id="ARBA00022692"/>
    </source>
</evidence>
<feature type="domain" description="SSD" evidence="10">
    <location>
        <begin position="359"/>
        <end position="518"/>
    </location>
</feature>
<dbReference type="AlphaFoldDB" id="A0AAV2I8S2"/>
<dbReference type="GO" id="GO:0005886">
    <property type="term" value="C:plasma membrane"/>
    <property type="evidence" value="ECO:0007669"/>
    <property type="project" value="TreeGrafter"/>
</dbReference>
<feature type="transmembrane region" description="Helical" evidence="8">
    <location>
        <begin position="1075"/>
        <end position="1100"/>
    </location>
</feature>
<dbReference type="GO" id="GO:0097108">
    <property type="term" value="F:hedgehog family protein binding"/>
    <property type="evidence" value="ECO:0007669"/>
    <property type="project" value="TreeGrafter"/>
</dbReference>
<feature type="transmembrane region" description="Helical" evidence="8">
    <location>
        <begin position="672"/>
        <end position="691"/>
    </location>
</feature>
<dbReference type="Proteomes" id="UP001497497">
    <property type="component" value="Unassembled WGS sequence"/>
</dbReference>
<accession>A0AAV2I8S2</accession>
<dbReference type="EMBL" id="CAXITT010000533">
    <property type="protein sequence ID" value="CAL1543201.1"/>
    <property type="molecule type" value="Genomic_DNA"/>
</dbReference>
<feature type="transmembrane region" description="Helical" evidence="8">
    <location>
        <begin position="423"/>
        <end position="445"/>
    </location>
</feature>
<feature type="transmembrane region" description="Helical" evidence="8">
    <location>
        <begin position="948"/>
        <end position="969"/>
    </location>
</feature>
<reference evidence="11 12" key="1">
    <citation type="submission" date="2024-04" db="EMBL/GenBank/DDBJ databases">
        <authorList>
            <consortium name="Genoscope - CEA"/>
            <person name="William W."/>
        </authorList>
    </citation>
    <scope>NUCLEOTIDE SEQUENCE [LARGE SCALE GENOMIC DNA]</scope>
</reference>
<dbReference type="InterPro" id="IPR053958">
    <property type="entry name" value="HMGCR/SNAP/NPC1-like_SSD"/>
</dbReference>
<evidence type="ECO:0000256" key="1">
    <source>
        <dbReference type="ARBA" id="ARBA00004141"/>
    </source>
</evidence>
<comment type="subcellular location">
    <subcellularLocation>
        <location evidence="1">Membrane</location>
        <topology evidence="1">Multi-pass membrane protein</topology>
    </subcellularLocation>
</comment>
<feature type="transmembrane region" description="Helical" evidence="8">
    <location>
        <begin position="359"/>
        <end position="379"/>
    </location>
</feature>
<evidence type="ECO:0000256" key="5">
    <source>
        <dbReference type="ARBA" id="ARBA00023136"/>
    </source>
</evidence>
<gene>
    <name evidence="11" type="ORF">GSLYS_00016735001</name>
</gene>
<comment type="caution">
    <text evidence="11">The sequence shown here is derived from an EMBL/GenBank/DDBJ whole genome shotgun (WGS) entry which is preliminary data.</text>
</comment>
<dbReference type="SUPFAM" id="SSF82866">
    <property type="entry name" value="Multidrug efflux transporter AcrB transmembrane domain"/>
    <property type="match status" value="2"/>
</dbReference>
<feature type="transmembrane region" description="Helical" evidence="8">
    <location>
        <begin position="493"/>
        <end position="518"/>
    </location>
</feature>
<evidence type="ECO:0000256" key="2">
    <source>
        <dbReference type="ARBA" id="ARBA00005585"/>
    </source>
</evidence>
<feature type="chain" id="PRO_5043830749" description="SSD domain-containing protein" evidence="9">
    <location>
        <begin position="34"/>
        <end position="1125"/>
    </location>
</feature>
<evidence type="ECO:0000313" key="12">
    <source>
        <dbReference type="Proteomes" id="UP001497497"/>
    </source>
</evidence>
<feature type="transmembrane region" description="Helical" evidence="8">
    <location>
        <begin position="1004"/>
        <end position="1032"/>
    </location>
</feature>
<evidence type="ECO:0000256" key="7">
    <source>
        <dbReference type="ARBA" id="ARBA00023180"/>
    </source>
</evidence>
<keyword evidence="9" id="KW-0732">Signal</keyword>
<dbReference type="PANTHER" id="PTHR46022">
    <property type="entry name" value="PROTEIN PATCHED"/>
    <property type="match status" value="1"/>
</dbReference>
<dbReference type="Gene3D" id="1.20.1640.10">
    <property type="entry name" value="Multidrug efflux transporter AcrB transmembrane domain"/>
    <property type="match status" value="2"/>
</dbReference>
<dbReference type="PROSITE" id="PS50156">
    <property type="entry name" value="SSD"/>
    <property type="match status" value="1"/>
</dbReference>
<feature type="signal peptide" evidence="9">
    <location>
        <begin position="1"/>
        <end position="33"/>
    </location>
</feature>
<organism evidence="11 12">
    <name type="scientific">Lymnaea stagnalis</name>
    <name type="common">Great pond snail</name>
    <name type="synonym">Helix stagnalis</name>
    <dbReference type="NCBI Taxonomy" id="6523"/>
    <lineage>
        <taxon>Eukaryota</taxon>
        <taxon>Metazoa</taxon>
        <taxon>Spiralia</taxon>
        <taxon>Lophotrochozoa</taxon>
        <taxon>Mollusca</taxon>
        <taxon>Gastropoda</taxon>
        <taxon>Heterobranchia</taxon>
        <taxon>Euthyneura</taxon>
        <taxon>Panpulmonata</taxon>
        <taxon>Hygrophila</taxon>
        <taxon>Lymnaeoidea</taxon>
        <taxon>Lymnaeidae</taxon>
        <taxon>Lymnaea</taxon>
    </lineage>
</organism>
<dbReference type="FunFam" id="1.20.1640.10:FF:000048">
    <property type="entry name" value="protein patched homolog 1 isoform X2"/>
    <property type="match status" value="1"/>
</dbReference>
<dbReference type="GO" id="GO:0045879">
    <property type="term" value="P:negative regulation of smoothened signaling pathway"/>
    <property type="evidence" value="ECO:0007669"/>
    <property type="project" value="TreeGrafter"/>
</dbReference>
<keyword evidence="5 8" id="KW-0472">Membrane</keyword>
<feature type="transmembrane region" description="Helical" evidence="8">
    <location>
        <begin position="1044"/>
        <end position="1063"/>
    </location>
</feature>
<comment type="similarity">
    <text evidence="2">Belongs to the patched family.</text>
</comment>
<keyword evidence="7" id="KW-0325">Glycoprotein</keyword>
<keyword evidence="12" id="KW-1185">Reference proteome</keyword>
<proteinExistence type="inferred from homology"/>
<keyword evidence="6" id="KW-0675">Receptor</keyword>
<feature type="transmembrane region" description="Helical" evidence="8">
    <location>
        <begin position="976"/>
        <end position="998"/>
    </location>
</feature>
<dbReference type="NCBIfam" id="TIGR00918">
    <property type="entry name" value="2A060602"/>
    <property type="match status" value="1"/>
</dbReference>
<evidence type="ECO:0000259" key="10">
    <source>
        <dbReference type="PROSITE" id="PS50156"/>
    </source>
</evidence>
<evidence type="ECO:0000256" key="6">
    <source>
        <dbReference type="ARBA" id="ARBA00023170"/>
    </source>
</evidence>
<dbReference type="GO" id="GO:0008158">
    <property type="term" value="F:hedgehog receptor activity"/>
    <property type="evidence" value="ECO:0007669"/>
    <property type="project" value="InterPro"/>
</dbReference>
<keyword evidence="3 8" id="KW-0812">Transmembrane</keyword>
<feature type="non-terminal residue" evidence="11">
    <location>
        <position position="1125"/>
    </location>
</feature>
<feature type="transmembrane region" description="Helical" evidence="8">
    <location>
        <begin position="391"/>
        <end position="417"/>
    </location>
</feature>
<evidence type="ECO:0000256" key="4">
    <source>
        <dbReference type="ARBA" id="ARBA00022989"/>
    </source>
</evidence>
<sequence>MYSIGCILQLHCGKVTFLGLLLLSLCCVGLKTGHLETNVDELWVEEGGRLEKELNYVKDTIGVGSGTSYELIIQTPKKGISLLNMDSVMLHYQAVLAATKIKVDIDGLTWGFREICYTAQFPTTEEFIVDSILEGILPCVIITPIDCFWEGSRLLGPDHPVATGGIAGMPMSITWENLDPQSILKKLESAKTNIPVNAMRDVFQRAGVTTAYQEKPCLNPKDPDCPHTAANYNTSQAPDLGSEFTKGCSGFATKYMQWEHDLIFGGVKRNKTGHIVRVEAFQSILQLMAEKDLYLYYEENQKVSGIDWTQQKARAVLEAFQRKFSQVVNNYGNETNKDNIHGFSYTSLMDIMKDFSSISVTRVVLGYVLMFVYACVSLLRWNDAVNSQSGIGMAGVLLVSLSVAAGLGICSLLGINFNASTTQIIPFLALGLGVDDMFLIAHTFFENADHVPNHELTGEVLKRTGVTVLLTSISNMLAFFTAAIIPIPALRAFTLQAGILVLFNLGSVLLVYPAIISLDLVRREDKRIDVLCCFQSSAGSNDVIELQPQLSCDDHETRGQRCELTDLQREVSPPPPYSVASGNMPPCYDTVTRSDGCGAVTTLAPNDGVFTRRLESALSSSCPSTTSSRQCLTPDSAITCKDRCVKAQRECLTWTLTCLAAKLYAPFLQRTFVKVTVITTFLVFLILGAWGTAQVKDGLDLTDVVPRDTAEFQFLQAQSKYFGFYSINAVTQGNFDYANNQPLLHEYHDAFTKVKKIIKGEDGSLPQFWLDLFRQWLADLQIAFDQDLHNNLISNDSWKDHASEEAILAYKLLVQTGDVDNPINKNQVTRIRLVDSNGIINPAAFYNYLTAWYSNDAMAYASSMANFHPLPKEWLHDPTDYNFEVHKSQLLVYTQLPFYLTNISSTEEIIDVITEIRGICDEFSKKGLPNFPLGVPFTFYEQYINLRFYLMLSIICVLVVTFVVLTVVLMNPWIALIVVFVLCMIVVELFGFMGLVGIKLSAVPAVILIMSVGIGVEFTLHLAVGFITAIGSRNRRMSMAMEHTFAPVVHGAISTFLGILMLVGTEFDFIVKYFFNVLGALVVIGLFNGLILLPVLLSILGPKGEVIPKDNADCLATPTPEPSPK</sequence>
<evidence type="ECO:0000256" key="8">
    <source>
        <dbReference type="SAM" id="Phobius"/>
    </source>
</evidence>
<dbReference type="PANTHER" id="PTHR46022:SF1">
    <property type="entry name" value="PROTEIN PATCHED"/>
    <property type="match status" value="1"/>
</dbReference>
<name>A0AAV2I8S2_LYMST</name>
<evidence type="ECO:0000313" key="11">
    <source>
        <dbReference type="EMBL" id="CAL1543201.1"/>
    </source>
</evidence>
<dbReference type="InterPro" id="IPR004766">
    <property type="entry name" value="TM_rcpt_patched"/>
</dbReference>
<keyword evidence="4 8" id="KW-1133">Transmembrane helix</keyword>
<dbReference type="InterPro" id="IPR000731">
    <property type="entry name" value="SSD"/>
</dbReference>
<protein>
    <recommendedName>
        <fullName evidence="10">SSD domain-containing protein</fullName>
    </recommendedName>
</protein>